<dbReference type="AlphaFoldDB" id="A0A2A2SDD9"/>
<keyword evidence="2" id="KW-0813">Transport</keyword>
<dbReference type="Gene3D" id="1.20.1510.10">
    <property type="entry name" value="Cation efflux protein transmembrane domain"/>
    <property type="match status" value="1"/>
</dbReference>
<gene>
    <name evidence="8" type="ORF">CKY28_13330</name>
</gene>
<feature type="transmembrane region" description="Helical" evidence="6">
    <location>
        <begin position="93"/>
        <end position="115"/>
    </location>
</feature>
<dbReference type="InterPro" id="IPR027469">
    <property type="entry name" value="Cation_efflux_TMD_sf"/>
</dbReference>
<accession>A0A2A2SDD9</accession>
<feature type="domain" description="Cation efflux protein transmembrane" evidence="7">
    <location>
        <begin position="28"/>
        <end position="227"/>
    </location>
</feature>
<evidence type="ECO:0000313" key="9">
    <source>
        <dbReference type="Proteomes" id="UP000218151"/>
    </source>
</evidence>
<dbReference type="GO" id="GO:0016020">
    <property type="term" value="C:membrane"/>
    <property type="evidence" value="ECO:0007669"/>
    <property type="project" value="UniProtKB-SubCell"/>
</dbReference>
<evidence type="ECO:0000256" key="5">
    <source>
        <dbReference type="ARBA" id="ARBA00023136"/>
    </source>
</evidence>
<dbReference type="SUPFAM" id="SSF161111">
    <property type="entry name" value="Cation efflux protein transmembrane domain-like"/>
    <property type="match status" value="1"/>
</dbReference>
<dbReference type="PANTHER" id="PTHR43840:SF15">
    <property type="entry name" value="MITOCHONDRIAL METAL TRANSPORTER 1-RELATED"/>
    <property type="match status" value="1"/>
</dbReference>
<keyword evidence="4 6" id="KW-1133">Transmembrane helix</keyword>
<comment type="subcellular location">
    <subcellularLocation>
        <location evidence="1">Membrane</location>
        <topology evidence="1">Multi-pass membrane protein</topology>
    </subcellularLocation>
</comment>
<dbReference type="RefSeq" id="WP_095998855.1">
    <property type="nucleotide sequence ID" value="NZ_NSLI01000004.1"/>
</dbReference>
<dbReference type="Proteomes" id="UP000218151">
    <property type="component" value="Unassembled WGS sequence"/>
</dbReference>
<evidence type="ECO:0000256" key="6">
    <source>
        <dbReference type="SAM" id="Phobius"/>
    </source>
</evidence>
<dbReference type="Pfam" id="PF01545">
    <property type="entry name" value="Cation_efflux"/>
    <property type="match status" value="1"/>
</dbReference>
<dbReference type="OrthoDB" id="9806522at2"/>
<evidence type="ECO:0000256" key="3">
    <source>
        <dbReference type="ARBA" id="ARBA00022692"/>
    </source>
</evidence>
<feature type="transmembrane region" description="Helical" evidence="6">
    <location>
        <begin position="52"/>
        <end position="72"/>
    </location>
</feature>
<evidence type="ECO:0000259" key="7">
    <source>
        <dbReference type="Pfam" id="PF01545"/>
    </source>
</evidence>
<name>A0A2A2SDD9_9SPHN</name>
<dbReference type="PANTHER" id="PTHR43840">
    <property type="entry name" value="MITOCHONDRIAL METAL TRANSPORTER 1-RELATED"/>
    <property type="match status" value="1"/>
</dbReference>
<evidence type="ECO:0000256" key="1">
    <source>
        <dbReference type="ARBA" id="ARBA00004141"/>
    </source>
</evidence>
<keyword evidence="3 6" id="KW-0812">Transmembrane</keyword>
<dbReference type="InterPro" id="IPR058533">
    <property type="entry name" value="Cation_efflux_TM"/>
</dbReference>
<reference evidence="9" key="1">
    <citation type="submission" date="2017-09" db="EMBL/GenBank/DDBJ databases">
        <authorList>
            <person name="Feng G."/>
            <person name="Zhu H."/>
        </authorList>
    </citation>
    <scope>NUCLEOTIDE SEQUENCE [LARGE SCALE GENOMIC DNA]</scope>
    <source>
        <strain evidence="9">1PNM-20</strain>
    </source>
</reference>
<evidence type="ECO:0000256" key="4">
    <source>
        <dbReference type="ARBA" id="ARBA00022989"/>
    </source>
</evidence>
<feature type="transmembrane region" description="Helical" evidence="6">
    <location>
        <begin position="179"/>
        <end position="199"/>
    </location>
</feature>
<dbReference type="InterPro" id="IPR050291">
    <property type="entry name" value="CDF_Transporter"/>
</dbReference>
<feature type="transmembrane region" description="Helical" evidence="6">
    <location>
        <begin position="21"/>
        <end position="40"/>
    </location>
</feature>
<keyword evidence="9" id="KW-1185">Reference proteome</keyword>
<proteinExistence type="predicted"/>
<sequence>MRAHEPAEFPPEVEQVYRKAVRLEWITVAYIASAATLLYLTMGSSQAMRTSFYEDVISVVPALAFLVGTRVARRSASPDFPYGHHRATSIAHLAAALALCLMGGWLLTEAAMSYFSGERATIGGFNLFGNMVWAGWPMLAALVYTAVPSVILGRMKLKLAPKMHDKVLFADARMMKADWMAESATAVGVVGTGFGLWWLDPLAAALVSADILKDGIGTLKTAVADLIDRRPERADESGFEQLPHEVERMLRGLDWVEDARVRMRDEGHIFIGEAFVMTAPDVADLPAKLEDASARAKAMNWRVHELVVMPVTRLPDA</sequence>
<comment type="caution">
    <text evidence="8">The sequence shown here is derived from an EMBL/GenBank/DDBJ whole genome shotgun (WGS) entry which is preliminary data.</text>
</comment>
<evidence type="ECO:0000313" key="8">
    <source>
        <dbReference type="EMBL" id="PAX07031.1"/>
    </source>
</evidence>
<feature type="transmembrane region" description="Helical" evidence="6">
    <location>
        <begin position="135"/>
        <end position="153"/>
    </location>
</feature>
<protein>
    <submittedName>
        <fullName evidence="8">Cation transporter</fullName>
    </submittedName>
</protein>
<organism evidence="8 9">
    <name type="scientific">Sphingomonas lenta</name>
    <dbReference type="NCBI Taxonomy" id="1141887"/>
    <lineage>
        <taxon>Bacteria</taxon>
        <taxon>Pseudomonadati</taxon>
        <taxon>Pseudomonadota</taxon>
        <taxon>Alphaproteobacteria</taxon>
        <taxon>Sphingomonadales</taxon>
        <taxon>Sphingomonadaceae</taxon>
        <taxon>Sphingomonas</taxon>
    </lineage>
</organism>
<dbReference type="EMBL" id="NSLI01000004">
    <property type="protein sequence ID" value="PAX07031.1"/>
    <property type="molecule type" value="Genomic_DNA"/>
</dbReference>
<dbReference type="GO" id="GO:0008324">
    <property type="term" value="F:monoatomic cation transmembrane transporter activity"/>
    <property type="evidence" value="ECO:0007669"/>
    <property type="project" value="InterPro"/>
</dbReference>
<keyword evidence="5 6" id="KW-0472">Membrane</keyword>
<evidence type="ECO:0000256" key="2">
    <source>
        <dbReference type="ARBA" id="ARBA00022448"/>
    </source>
</evidence>